<dbReference type="EMBL" id="KZ678147">
    <property type="protein sequence ID" value="PSN60815.1"/>
    <property type="molecule type" value="Genomic_DNA"/>
</dbReference>
<feature type="compositionally biased region" description="Pro residues" evidence="1">
    <location>
        <begin position="215"/>
        <end position="224"/>
    </location>
</feature>
<feature type="compositionally biased region" description="Low complexity" evidence="1">
    <location>
        <begin position="508"/>
        <end position="521"/>
    </location>
</feature>
<feature type="compositionally biased region" description="Basic and acidic residues" evidence="1">
    <location>
        <begin position="821"/>
        <end position="830"/>
    </location>
</feature>
<feature type="compositionally biased region" description="Basic and acidic residues" evidence="1">
    <location>
        <begin position="952"/>
        <end position="963"/>
    </location>
</feature>
<reference evidence="2 3" key="1">
    <citation type="journal article" date="2018" name="Front. Microbiol.">
        <title>Genome-Wide Analysis of Corynespora cassiicola Leaf Fall Disease Putative Effectors.</title>
        <authorList>
            <person name="Lopez D."/>
            <person name="Ribeiro S."/>
            <person name="Label P."/>
            <person name="Fumanal B."/>
            <person name="Venisse J.S."/>
            <person name="Kohler A."/>
            <person name="de Oliveira R.R."/>
            <person name="Labutti K."/>
            <person name="Lipzen A."/>
            <person name="Lail K."/>
            <person name="Bauer D."/>
            <person name="Ohm R.A."/>
            <person name="Barry K.W."/>
            <person name="Spatafora J."/>
            <person name="Grigoriev I.V."/>
            <person name="Martin F.M."/>
            <person name="Pujade-Renaud V."/>
        </authorList>
    </citation>
    <scope>NUCLEOTIDE SEQUENCE [LARGE SCALE GENOMIC DNA]</scope>
    <source>
        <strain evidence="2 3">Philippines</strain>
    </source>
</reference>
<feature type="compositionally biased region" description="Gly residues" evidence="1">
    <location>
        <begin position="764"/>
        <end position="773"/>
    </location>
</feature>
<feature type="compositionally biased region" description="Polar residues" evidence="1">
    <location>
        <begin position="56"/>
        <end position="67"/>
    </location>
</feature>
<feature type="compositionally biased region" description="Polar residues" evidence="1">
    <location>
        <begin position="857"/>
        <end position="873"/>
    </location>
</feature>
<feature type="compositionally biased region" description="Polar residues" evidence="1">
    <location>
        <begin position="650"/>
        <end position="687"/>
    </location>
</feature>
<protein>
    <submittedName>
        <fullName evidence="2">Uncharacterized protein</fullName>
    </submittedName>
</protein>
<evidence type="ECO:0000256" key="1">
    <source>
        <dbReference type="SAM" id="MobiDB-lite"/>
    </source>
</evidence>
<feature type="compositionally biased region" description="Low complexity" evidence="1">
    <location>
        <begin position="774"/>
        <end position="783"/>
    </location>
</feature>
<feature type="region of interest" description="Disordered" evidence="1">
    <location>
        <begin position="1"/>
        <end position="67"/>
    </location>
</feature>
<dbReference type="Proteomes" id="UP000240883">
    <property type="component" value="Unassembled WGS sequence"/>
</dbReference>
<name>A0A2T2N5T9_CORCC</name>
<feature type="compositionally biased region" description="Polar residues" evidence="1">
    <location>
        <begin position="1028"/>
        <end position="1048"/>
    </location>
</feature>
<feature type="compositionally biased region" description="Polar residues" evidence="1">
    <location>
        <begin position="990"/>
        <end position="1010"/>
    </location>
</feature>
<feature type="compositionally biased region" description="Low complexity" evidence="1">
    <location>
        <begin position="13"/>
        <end position="26"/>
    </location>
</feature>
<dbReference type="AlphaFoldDB" id="A0A2T2N5T9"/>
<feature type="compositionally biased region" description="Basic residues" evidence="1">
    <location>
        <begin position="229"/>
        <end position="253"/>
    </location>
</feature>
<feature type="compositionally biased region" description="Basic residues" evidence="1">
    <location>
        <begin position="929"/>
        <end position="941"/>
    </location>
</feature>
<feature type="compositionally biased region" description="Basic and acidic residues" evidence="1">
    <location>
        <begin position="1011"/>
        <end position="1023"/>
    </location>
</feature>
<dbReference type="OrthoDB" id="5396360at2759"/>
<gene>
    <name evidence="2" type="ORF">BS50DRAFT_639863</name>
</gene>
<proteinExistence type="predicted"/>
<evidence type="ECO:0000313" key="3">
    <source>
        <dbReference type="Proteomes" id="UP000240883"/>
    </source>
</evidence>
<feature type="compositionally biased region" description="Polar residues" evidence="1">
    <location>
        <begin position="527"/>
        <end position="537"/>
    </location>
</feature>
<organism evidence="2 3">
    <name type="scientific">Corynespora cassiicola Philippines</name>
    <dbReference type="NCBI Taxonomy" id="1448308"/>
    <lineage>
        <taxon>Eukaryota</taxon>
        <taxon>Fungi</taxon>
        <taxon>Dikarya</taxon>
        <taxon>Ascomycota</taxon>
        <taxon>Pezizomycotina</taxon>
        <taxon>Dothideomycetes</taxon>
        <taxon>Pleosporomycetidae</taxon>
        <taxon>Pleosporales</taxon>
        <taxon>Corynesporascaceae</taxon>
        <taxon>Corynespora</taxon>
    </lineage>
</organism>
<feature type="region of interest" description="Disordered" evidence="1">
    <location>
        <begin position="918"/>
        <end position="1048"/>
    </location>
</feature>
<feature type="compositionally biased region" description="Low complexity" evidence="1">
    <location>
        <begin position="339"/>
        <end position="348"/>
    </location>
</feature>
<feature type="compositionally biased region" description="Polar residues" evidence="1">
    <location>
        <begin position="584"/>
        <end position="595"/>
    </location>
</feature>
<feature type="region of interest" description="Disordered" evidence="1">
    <location>
        <begin position="550"/>
        <end position="889"/>
    </location>
</feature>
<feature type="region of interest" description="Disordered" evidence="1">
    <location>
        <begin position="506"/>
        <end position="537"/>
    </location>
</feature>
<feature type="compositionally biased region" description="Basic and acidic residues" evidence="1">
    <location>
        <begin position="845"/>
        <end position="855"/>
    </location>
</feature>
<sequence length="1048" mass="114094">MAGTRRRARISDTTAATATTIAASVPAPVPVPVPVPAASLASSSGSGSAEVDNGSPGPSQSHSLPVSRSTTGVCQRCRGSVGDFYNSWHKITGSYFLPAMLSSYSSRLREHGKQKQATKGTELDECLIQPLACPNCSDNLGLRVVDAISSKQAFRGRDFFKLSRIELRCNISDDRAVPVDPILDTASVPSLHADRPPSPVPVNRPPADAMEVDSRPPPPPPSGPLHPLHDHHHHHHHHQPPPHHHHHHPHPHHQPQPLQQVEPNRQSLPPPLRSPDAPLPHHSLPQKSPSNQLPSPAVKPVHDVQYSAPKDPGPGLANRSRELPPVTIPHSHSQPPAEQQQQQQQQQQHRTNGQYYPRPVQDVQLDAIERLQTQVSQNSGAISAHGRNLDRFGETLQHQEETIRREFQGQLQHQHLELRRVDDAVGRLHSEMLGIRELLEALSREVHASRELREVQVSRGVGAPSVQDSALELMAQQVAVIAQKANDVDTLKITIEIMKNKIQRLEDAPAAAQQPPQNAYASPREPSAQSVQSSHTVASYHNTPVAAHVNAPAHPSTQRPQPYHSHSAPSVPATPELSQRAEPTPSQNGWVSVNASAKRAHPNGVDAHEGAVQPVGSPKRPKLTPLEPRGAYSQQSYEHMDTDDSDGRVQTHSHTLPSQTQSHESVPESILSSQQHSGFVAYSTQEAPSDDSWRPESQRISRGRGRGGGPGSRGGRGRKSLPAQLHTLGTPEWEREDWQGIGDSQTSPDGYYNHVARSGRGIIRRGGGGGGSTRGRPSSSSGRAVSLGLQGVSAGVALSGDPYAHTKKTRTKPTRNADGILIRKDGRPDMRSQSSAANLRKVHARKEDLPKDERGFTPTNFAQSHVVTETPSPTGYLPPGQDVTASVQKKHSAIMGKMFPGGVDEAQKEHDYSRKVFQEDKDHTAHPRSQNHHHHHHHHQQQQHPVQSPTGIKHEQAERRLPDSRSQSSNDGDVDMDRVEDHADDEGQSPGEQSDHSGTASQYHDAQNSEEPQRGLLEPKENGGVEPTPSTAQSSATLDTMSTVRATA</sequence>
<accession>A0A2T2N5T9</accession>
<evidence type="ECO:0000313" key="2">
    <source>
        <dbReference type="EMBL" id="PSN60815.1"/>
    </source>
</evidence>
<feature type="region of interest" description="Disordered" evidence="1">
    <location>
        <begin position="187"/>
        <end position="352"/>
    </location>
</feature>
<feature type="compositionally biased region" description="Polar residues" evidence="1">
    <location>
        <begin position="285"/>
        <end position="294"/>
    </location>
</feature>
<feature type="compositionally biased region" description="Low complexity" evidence="1">
    <location>
        <begin position="36"/>
        <end position="49"/>
    </location>
</feature>
<keyword evidence="3" id="KW-1185">Reference proteome</keyword>
<feature type="compositionally biased region" description="Basic and acidic residues" evidence="1">
    <location>
        <begin position="638"/>
        <end position="649"/>
    </location>
</feature>